<feature type="domain" description="Peptidase M14" evidence="4">
    <location>
        <begin position="16"/>
        <end position="309"/>
    </location>
</feature>
<evidence type="ECO:0000313" key="5">
    <source>
        <dbReference type="EMBL" id="WKW13359.1"/>
    </source>
</evidence>
<evidence type="ECO:0000256" key="1">
    <source>
        <dbReference type="ARBA" id="ARBA00001947"/>
    </source>
</evidence>
<dbReference type="RefSeq" id="WP_367886217.1">
    <property type="nucleotide sequence ID" value="NZ_CP130612.1"/>
</dbReference>
<dbReference type="GO" id="GO:0008270">
    <property type="term" value="F:zinc ion binding"/>
    <property type="evidence" value="ECO:0007669"/>
    <property type="project" value="InterPro"/>
</dbReference>
<dbReference type="PROSITE" id="PS52035">
    <property type="entry name" value="PEPTIDASE_M14"/>
    <property type="match status" value="1"/>
</dbReference>
<organism evidence="5">
    <name type="scientific">Pseudogemmatithrix spongiicola</name>
    <dbReference type="NCBI Taxonomy" id="3062599"/>
    <lineage>
        <taxon>Bacteria</taxon>
        <taxon>Pseudomonadati</taxon>
        <taxon>Gemmatimonadota</taxon>
        <taxon>Gemmatimonadia</taxon>
        <taxon>Gemmatimonadales</taxon>
        <taxon>Gemmatimonadaceae</taxon>
        <taxon>Pseudogemmatithrix</taxon>
    </lineage>
</organism>
<keyword evidence="7" id="KW-1185">Reference proteome</keyword>
<gene>
    <name evidence="5" type="ORF">Strain138_002677</name>
    <name evidence="6" type="ORF">Strain318_002677</name>
</gene>
<sequence length="526" mass="58596">MLGAQQTRAERSAYTETSTHADVIAFIDSLERAYPTAFVRGEIGRSGQGKVLPYLLISRPLVRDAGEARRSGKPIVYVQGNIHGGEVEGKEALLALVRDLLRDARPNVLDSIVLVAVPIYNADGNDAFGPQERLRGAQNGPQLVGNRPNAQNLDLNRDYIKVEAPETAASMRMFAMFDPHVFMDLHTTNGSYHGYALTYSPSLHPAAMDPALAPAGPFTRDTLLPLIRERMRSRHRLETFDYGNFRGRDDVTSTQKAAWETYEHVPRFGTNYYGLRNRVSILSEAYSHDPFERRVLATYHYVHETLHAVAEHRATILARTGARSTLPASATVALRSQMTTTPFTAPILVEPLIPTGDSVRYEPGLRRGFRRSNVFTAVEMPVYDRFEPTLRRPLPTAWIVPVDDSAFVARLAHHGIEFRQIATSSGSLGTVTVERFVIDSIARAPRPFQGHQEVRLVGRWVTERMELRGRVMLVPASPRQALLASILLEPESDDGLTTWNFLDAALRVGAPHPVVRITGPLPRAFR</sequence>
<proteinExistence type="inferred from homology"/>
<dbReference type="Gene3D" id="3.40.630.10">
    <property type="entry name" value="Zn peptidases"/>
    <property type="match status" value="1"/>
</dbReference>
<dbReference type="AlphaFoldDB" id="A0AA49JWJ9"/>
<accession>A0AA49JWJ9</accession>
<name>A0AA49JWJ9_9BACT</name>
<dbReference type="PANTHER" id="PTHR11705:SF145">
    <property type="entry name" value="PEPTIDASE M14 CARBOXYPEPTIDASE A DOMAIN-CONTAINING PROTEIN"/>
    <property type="match status" value="1"/>
</dbReference>
<dbReference type="EMBL" id="CP130613">
    <property type="protein sequence ID" value="WKW16266.1"/>
    <property type="molecule type" value="Genomic_DNA"/>
</dbReference>
<dbReference type="KEGG" id="pspc:Strain318_002677"/>
<evidence type="ECO:0000259" key="4">
    <source>
        <dbReference type="PROSITE" id="PS52035"/>
    </source>
</evidence>
<dbReference type="PANTHER" id="PTHR11705">
    <property type="entry name" value="PROTEASE FAMILY M14 CARBOXYPEPTIDASE A,B"/>
    <property type="match status" value="1"/>
</dbReference>
<reference evidence="5" key="1">
    <citation type="submission" date="2023-07" db="EMBL/GenBank/DDBJ databases">
        <authorList>
            <person name="Haufschild T."/>
            <person name="Kallscheuer N."/>
            <person name="Hammer J."/>
            <person name="Kohn T."/>
            <person name="Kabuu M."/>
            <person name="Jogler M."/>
            <person name="Wohfarth N."/>
            <person name="Heuer A."/>
            <person name="Rohde M."/>
            <person name="van Teeseling M.C.F."/>
            <person name="Jogler C."/>
        </authorList>
    </citation>
    <scope>NUCLEOTIDE SEQUENCE</scope>
    <source>
        <strain evidence="5">Strain 138</strain>
        <strain evidence="6">Strain 318</strain>
    </source>
</reference>
<comment type="similarity">
    <text evidence="2 3">Belongs to the peptidase M14 family.</text>
</comment>
<dbReference type="GO" id="GO:0004181">
    <property type="term" value="F:metallocarboxypeptidase activity"/>
    <property type="evidence" value="ECO:0007669"/>
    <property type="project" value="InterPro"/>
</dbReference>
<dbReference type="EMBL" id="CP130612">
    <property type="protein sequence ID" value="WKW13359.1"/>
    <property type="molecule type" value="Genomic_DNA"/>
</dbReference>
<feature type="active site" description="Proton donor/acceptor" evidence="3">
    <location>
        <position position="284"/>
    </location>
</feature>
<dbReference type="InterPro" id="IPR000834">
    <property type="entry name" value="Peptidase_M14"/>
</dbReference>
<evidence type="ECO:0000256" key="3">
    <source>
        <dbReference type="PROSITE-ProRule" id="PRU01379"/>
    </source>
</evidence>
<protein>
    <submittedName>
        <fullName evidence="5">M14 family metallopeptidase</fullName>
    </submittedName>
</protein>
<evidence type="ECO:0000313" key="7">
    <source>
        <dbReference type="Proteomes" id="UP001229955"/>
    </source>
</evidence>
<dbReference type="GO" id="GO:0006508">
    <property type="term" value="P:proteolysis"/>
    <property type="evidence" value="ECO:0007669"/>
    <property type="project" value="InterPro"/>
</dbReference>
<dbReference type="Pfam" id="PF00246">
    <property type="entry name" value="Peptidase_M14"/>
    <property type="match status" value="1"/>
</dbReference>
<evidence type="ECO:0000313" key="6">
    <source>
        <dbReference type="EMBL" id="WKW16266.1"/>
    </source>
</evidence>
<accession>A0AA49K290</accession>
<dbReference type="SMART" id="SM00631">
    <property type="entry name" value="Zn_pept"/>
    <property type="match status" value="1"/>
</dbReference>
<dbReference type="GO" id="GO:0005615">
    <property type="term" value="C:extracellular space"/>
    <property type="evidence" value="ECO:0007669"/>
    <property type="project" value="TreeGrafter"/>
</dbReference>
<evidence type="ECO:0000256" key="2">
    <source>
        <dbReference type="ARBA" id="ARBA00005988"/>
    </source>
</evidence>
<dbReference type="Proteomes" id="UP001229955">
    <property type="component" value="Chromosome"/>
</dbReference>
<comment type="cofactor">
    <cofactor evidence="1">
        <name>Zn(2+)</name>
        <dbReference type="ChEBI" id="CHEBI:29105"/>
    </cofactor>
</comment>
<dbReference type="CDD" id="cd06241">
    <property type="entry name" value="M14-like"/>
    <property type="match status" value="1"/>
</dbReference>
<dbReference type="SUPFAM" id="SSF53187">
    <property type="entry name" value="Zn-dependent exopeptidases"/>
    <property type="match status" value="1"/>
</dbReference>